<keyword evidence="4 8" id="KW-0808">Transferase</keyword>
<protein>
    <recommendedName>
        <fullName evidence="3 8">Inositol-pentakisphosphate 2-kinase</fullName>
        <ecNumber evidence="2 8">2.7.1.158</ecNumber>
    </recommendedName>
</protein>
<comment type="caution">
    <text evidence="9">The sequence shown here is derived from an EMBL/GenBank/DDBJ whole genome shotgun (WGS) entry which is preliminary data.</text>
</comment>
<dbReference type="OrthoDB" id="272370at2759"/>
<dbReference type="InterPro" id="IPR009286">
    <property type="entry name" value="Ins_P5_2-kin"/>
</dbReference>
<dbReference type="PANTHER" id="PTHR14456:SF2">
    <property type="entry name" value="INOSITOL-PENTAKISPHOSPHATE 2-KINASE"/>
    <property type="match status" value="1"/>
</dbReference>
<name>A0A8H5EXB2_9AGAR</name>
<comment type="domain">
    <text evidence="8">The EXKPK motif is conserved in inositol-pentakisphosphate 2-kinases of both family 1 and 2.</text>
</comment>
<dbReference type="GO" id="GO:0032958">
    <property type="term" value="P:inositol phosphate biosynthetic process"/>
    <property type="evidence" value="ECO:0007669"/>
    <property type="project" value="TreeGrafter"/>
</dbReference>
<keyword evidence="6 8" id="KW-0418">Kinase</keyword>
<keyword evidence="10" id="KW-1185">Reference proteome</keyword>
<evidence type="ECO:0000256" key="8">
    <source>
        <dbReference type="RuleBase" id="RU364126"/>
    </source>
</evidence>
<gene>
    <name evidence="9" type="ORF">D9611_004803</name>
</gene>
<sequence length="475" mass="53095">MEQDSLLLHHHPLSSNTMANISNTAPSDWRYVSEGGATIVFSYHGPPNPDFDGTVLRLRKALVPSLRPVVKVKDSEDGEEGNGKVVVHEEPDDPTIEYQIKCMSRLIPAENLPRLETVLLESEWLERLVELQNLKRPEGRREKDGIDVDRKKGVLATDLVGGNWLAVEIKPKWAFLPSLTHLSDATKATKSQTCRFCMHNHLRKSKGQIVEMSYCPLDLFSEDEGRMTRAVHGLWDGWHESGGSVNNLKVFAEGKILRPSEANAMLAGGVNTEYSINQIRDAFTTALVRTLVRNPVLSILSKLQRNLDVLDIEGLSKLWRETETLAPLYRTTFASFFEKPQESDAPPSTPLGVSSLFLSSPEPDIPAWEDFLDSFLSQFSAQLDNSQPVPQNLRYYLLAYLLSATFKDCSVIARLNFIDPGAEPNIKTGSNAVTVIDLDPKSMDKLRGWEKLDKEIATTYSSNPERKTCIDAFAA</sequence>
<evidence type="ECO:0000313" key="9">
    <source>
        <dbReference type="EMBL" id="KAF5315779.1"/>
    </source>
</evidence>
<organism evidence="9 10">
    <name type="scientific">Ephemerocybe angulata</name>
    <dbReference type="NCBI Taxonomy" id="980116"/>
    <lineage>
        <taxon>Eukaryota</taxon>
        <taxon>Fungi</taxon>
        <taxon>Dikarya</taxon>
        <taxon>Basidiomycota</taxon>
        <taxon>Agaricomycotina</taxon>
        <taxon>Agaricomycetes</taxon>
        <taxon>Agaricomycetidae</taxon>
        <taxon>Agaricales</taxon>
        <taxon>Agaricineae</taxon>
        <taxon>Psathyrellaceae</taxon>
        <taxon>Ephemerocybe</taxon>
    </lineage>
</organism>
<evidence type="ECO:0000313" key="10">
    <source>
        <dbReference type="Proteomes" id="UP000541558"/>
    </source>
</evidence>
<evidence type="ECO:0000256" key="7">
    <source>
        <dbReference type="ARBA" id="ARBA00022840"/>
    </source>
</evidence>
<evidence type="ECO:0000256" key="5">
    <source>
        <dbReference type="ARBA" id="ARBA00022741"/>
    </source>
</evidence>
<keyword evidence="5 8" id="KW-0547">Nucleotide-binding</keyword>
<dbReference type="AlphaFoldDB" id="A0A8H5EXB2"/>
<dbReference type="GO" id="GO:0005634">
    <property type="term" value="C:nucleus"/>
    <property type="evidence" value="ECO:0007669"/>
    <property type="project" value="TreeGrafter"/>
</dbReference>
<dbReference type="GO" id="GO:0035299">
    <property type="term" value="F:inositol-1,3,4,5,6-pentakisphosphate 2-kinase activity"/>
    <property type="evidence" value="ECO:0007669"/>
    <property type="project" value="UniProtKB-EC"/>
</dbReference>
<reference evidence="9 10" key="1">
    <citation type="journal article" date="2020" name="ISME J.">
        <title>Uncovering the hidden diversity of litter-decomposition mechanisms in mushroom-forming fungi.</title>
        <authorList>
            <person name="Floudas D."/>
            <person name="Bentzer J."/>
            <person name="Ahren D."/>
            <person name="Johansson T."/>
            <person name="Persson P."/>
            <person name="Tunlid A."/>
        </authorList>
    </citation>
    <scope>NUCLEOTIDE SEQUENCE [LARGE SCALE GENOMIC DNA]</scope>
    <source>
        <strain evidence="9 10">CBS 175.51</strain>
    </source>
</reference>
<evidence type="ECO:0000256" key="2">
    <source>
        <dbReference type="ARBA" id="ARBA00012023"/>
    </source>
</evidence>
<evidence type="ECO:0000256" key="4">
    <source>
        <dbReference type="ARBA" id="ARBA00022679"/>
    </source>
</evidence>
<evidence type="ECO:0000256" key="1">
    <source>
        <dbReference type="ARBA" id="ARBA00001774"/>
    </source>
</evidence>
<dbReference type="EC" id="2.7.1.158" evidence="2 8"/>
<dbReference type="InterPro" id="IPR043001">
    <property type="entry name" value="IP5_2-K_N_lobe"/>
</dbReference>
<proteinExistence type="predicted"/>
<comment type="function">
    <text evidence="8">Phosphorylates Ins(1,3,4,5,6)P5 at position 2 to form Ins(1,2,3,4,5,6)P6 (InsP6 or phytate).</text>
</comment>
<evidence type="ECO:0000256" key="6">
    <source>
        <dbReference type="ARBA" id="ARBA00022777"/>
    </source>
</evidence>
<dbReference type="Pfam" id="PF06090">
    <property type="entry name" value="Ins_P5_2-kin"/>
    <property type="match status" value="1"/>
</dbReference>
<dbReference type="GO" id="GO:0005524">
    <property type="term" value="F:ATP binding"/>
    <property type="evidence" value="ECO:0007669"/>
    <property type="project" value="UniProtKB-KW"/>
</dbReference>
<comment type="catalytic activity">
    <reaction evidence="1 8">
        <text>1D-myo-inositol 1,3,4,5,6-pentakisphosphate + ATP = 1D-myo-inositol hexakisphosphate + ADP + H(+)</text>
        <dbReference type="Rhea" id="RHEA:20313"/>
        <dbReference type="ChEBI" id="CHEBI:15378"/>
        <dbReference type="ChEBI" id="CHEBI:30616"/>
        <dbReference type="ChEBI" id="CHEBI:57733"/>
        <dbReference type="ChEBI" id="CHEBI:58130"/>
        <dbReference type="ChEBI" id="CHEBI:456216"/>
        <dbReference type="EC" id="2.7.1.158"/>
    </reaction>
</comment>
<evidence type="ECO:0000256" key="3">
    <source>
        <dbReference type="ARBA" id="ARBA00014846"/>
    </source>
</evidence>
<dbReference type="EMBL" id="JAACJK010000220">
    <property type="protein sequence ID" value="KAF5315779.1"/>
    <property type="molecule type" value="Genomic_DNA"/>
</dbReference>
<dbReference type="Proteomes" id="UP000541558">
    <property type="component" value="Unassembled WGS sequence"/>
</dbReference>
<dbReference type="Gene3D" id="3.30.200.110">
    <property type="entry name" value="Inositol-pentakisphosphate 2-kinase, N-lobe"/>
    <property type="match status" value="1"/>
</dbReference>
<keyword evidence="7 8" id="KW-0067">ATP-binding</keyword>
<accession>A0A8H5EXB2</accession>
<dbReference type="PANTHER" id="PTHR14456">
    <property type="entry name" value="INOSITOL POLYPHOSPHATE KINASE 1"/>
    <property type="match status" value="1"/>
</dbReference>